<feature type="region of interest" description="Disordered" evidence="1">
    <location>
        <begin position="26"/>
        <end position="93"/>
    </location>
</feature>
<organism evidence="2 3">
    <name type="scientific">Rhamnella rubrinervis</name>
    <dbReference type="NCBI Taxonomy" id="2594499"/>
    <lineage>
        <taxon>Eukaryota</taxon>
        <taxon>Viridiplantae</taxon>
        <taxon>Streptophyta</taxon>
        <taxon>Embryophyta</taxon>
        <taxon>Tracheophyta</taxon>
        <taxon>Spermatophyta</taxon>
        <taxon>Magnoliopsida</taxon>
        <taxon>eudicotyledons</taxon>
        <taxon>Gunneridae</taxon>
        <taxon>Pentapetalae</taxon>
        <taxon>rosids</taxon>
        <taxon>fabids</taxon>
        <taxon>Rosales</taxon>
        <taxon>Rhamnaceae</taxon>
        <taxon>rhamnoid group</taxon>
        <taxon>Rhamneae</taxon>
        <taxon>Rhamnella</taxon>
    </lineage>
</organism>
<comment type="caution">
    <text evidence="2">The sequence shown here is derived from an EMBL/GenBank/DDBJ whole genome shotgun (WGS) entry which is preliminary data.</text>
</comment>
<feature type="compositionally biased region" description="Low complexity" evidence="1">
    <location>
        <begin position="36"/>
        <end position="45"/>
    </location>
</feature>
<dbReference type="EMBL" id="VOIH02000011">
    <property type="protein sequence ID" value="KAF3433336.1"/>
    <property type="molecule type" value="Genomic_DNA"/>
</dbReference>
<evidence type="ECO:0000256" key="1">
    <source>
        <dbReference type="SAM" id="MobiDB-lite"/>
    </source>
</evidence>
<reference evidence="2" key="1">
    <citation type="submission" date="2020-03" db="EMBL/GenBank/DDBJ databases">
        <title>A high-quality chromosome-level genome assembly of a woody plant with both climbing and erect habits, Rhamnella rubrinervis.</title>
        <authorList>
            <person name="Lu Z."/>
            <person name="Yang Y."/>
            <person name="Zhu X."/>
            <person name="Sun Y."/>
        </authorList>
    </citation>
    <scope>NUCLEOTIDE SEQUENCE</scope>
    <source>
        <strain evidence="2">BYM</strain>
        <tissue evidence="2">Leaf</tissue>
    </source>
</reference>
<evidence type="ECO:0000313" key="2">
    <source>
        <dbReference type="EMBL" id="KAF3433336.1"/>
    </source>
</evidence>
<feature type="compositionally biased region" description="Acidic residues" evidence="1">
    <location>
        <begin position="83"/>
        <end position="93"/>
    </location>
</feature>
<dbReference type="AlphaFoldDB" id="A0A8K0DR67"/>
<sequence length="139" mass="15534">MRYLYDAAIKVEKAFKKKAEAYINAAAANKTKKTTSKQTAAGSKTSWNGGSGPRSPKAIEKDRSWKPRTRLCPNGRRVTPTHDDEEDGGQEDMEITSARMNRMKEMPSYEPTVTPLNRAIPSRGYEIAFNEESGRPNLP</sequence>
<proteinExistence type="predicted"/>
<accession>A0A8K0DR67</accession>
<evidence type="ECO:0000313" key="3">
    <source>
        <dbReference type="Proteomes" id="UP000796880"/>
    </source>
</evidence>
<protein>
    <submittedName>
        <fullName evidence="2">Uncharacterized protein</fullName>
    </submittedName>
</protein>
<gene>
    <name evidence="2" type="ORF">FNV43_RR24438</name>
</gene>
<name>A0A8K0DR67_9ROSA</name>
<dbReference type="Proteomes" id="UP000796880">
    <property type="component" value="Unassembled WGS sequence"/>
</dbReference>
<keyword evidence="3" id="KW-1185">Reference proteome</keyword>